<feature type="region of interest" description="Disordered" evidence="1">
    <location>
        <begin position="285"/>
        <end position="306"/>
    </location>
</feature>
<evidence type="ECO:0000256" key="1">
    <source>
        <dbReference type="SAM" id="MobiDB-lite"/>
    </source>
</evidence>
<sequence length="306" mass="31463">MQGRVHGRQPDAPATAAASSPVAASPGNQAVQRAVSGGQPAGVLGMLGAAGNAAVQRMVTVQRQDFQLRLPEIGESLGWRPPPGDDHRLRLDPQIEAYFRATQALHAHVAPPVVSAGLAQINIGVPPVPAPPPGPQPLPPGPAPAPVPAPAPQPRTDPAAQEPRPRAADFGDLWSAIQALPEVKSFLDRLQTEALAVLRRDWTSAPTGERIVMITGAVAVAGLAGAGVLSSQEGRDFARDQINGRRFPVPGVGGLHIEVTLTENNAGLGLHLDVGRFLPPQWGFGPASSPGTLGGPPVAPSGPGPF</sequence>
<protein>
    <submittedName>
        <fullName evidence="2">Uncharacterized protein</fullName>
    </submittedName>
</protein>
<feature type="compositionally biased region" description="Pro residues" evidence="1">
    <location>
        <begin position="297"/>
        <end position="306"/>
    </location>
</feature>
<reference evidence="2 3" key="1">
    <citation type="submission" date="2021-03" db="EMBL/GenBank/DDBJ databases">
        <title>Sequencing the genomes of 1000 actinobacteria strains.</title>
        <authorList>
            <person name="Klenk H.-P."/>
        </authorList>
    </citation>
    <scope>NUCLEOTIDE SEQUENCE [LARGE SCALE GENOMIC DNA]</scope>
    <source>
        <strain evidence="2 3">DSM 46670</strain>
    </source>
</reference>
<comment type="caution">
    <text evidence="2">The sequence shown here is derived from an EMBL/GenBank/DDBJ whole genome shotgun (WGS) entry which is preliminary data.</text>
</comment>
<dbReference type="RefSeq" id="WP_209643317.1">
    <property type="nucleotide sequence ID" value="NZ_JAGINW010000001.1"/>
</dbReference>
<accession>A0ABS4TQT0</accession>
<feature type="region of interest" description="Disordered" evidence="1">
    <location>
        <begin position="1"/>
        <end position="34"/>
    </location>
</feature>
<evidence type="ECO:0000313" key="2">
    <source>
        <dbReference type="EMBL" id="MBP2326231.1"/>
    </source>
</evidence>
<organism evidence="2 3">
    <name type="scientific">Kibdelosporangium banguiense</name>
    <dbReference type="NCBI Taxonomy" id="1365924"/>
    <lineage>
        <taxon>Bacteria</taxon>
        <taxon>Bacillati</taxon>
        <taxon>Actinomycetota</taxon>
        <taxon>Actinomycetes</taxon>
        <taxon>Pseudonocardiales</taxon>
        <taxon>Pseudonocardiaceae</taxon>
        <taxon>Kibdelosporangium</taxon>
    </lineage>
</organism>
<dbReference type="EMBL" id="JAGINW010000001">
    <property type="protein sequence ID" value="MBP2326231.1"/>
    <property type="molecule type" value="Genomic_DNA"/>
</dbReference>
<dbReference type="Proteomes" id="UP001519332">
    <property type="component" value="Unassembled WGS sequence"/>
</dbReference>
<proteinExistence type="predicted"/>
<name>A0ABS4TQT0_9PSEU</name>
<feature type="region of interest" description="Disordered" evidence="1">
    <location>
        <begin position="127"/>
        <end position="166"/>
    </location>
</feature>
<evidence type="ECO:0000313" key="3">
    <source>
        <dbReference type="Proteomes" id="UP001519332"/>
    </source>
</evidence>
<feature type="compositionally biased region" description="Pro residues" evidence="1">
    <location>
        <begin position="127"/>
        <end position="155"/>
    </location>
</feature>
<feature type="compositionally biased region" description="Low complexity" evidence="1">
    <location>
        <begin position="12"/>
        <end position="26"/>
    </location>
</feature>
<keyword evidence="3" id="KW-1185">Reference proteome</keyword>
<gene>
    <name evidence="2" type="ORF">JOF56_006616</name>
</gene>